<dbReference type="SUPFAM" id="SSF53448">
    <property type="entry name" value="Nucleotide-diphospho-sugar transferases"/>
    <property type="match status" value="1"/>
</dbReference>
<dbReference type="InterPro" id="IPR050065">
    <property type="entry name" value="GlmU-like"/>
</dbReference>
<proteinExistence type="predicted"/>
<dbReference type="EC" id="2.7.7.23" evidence="1"/>
<dbReference type="Gene3D" id="2.160.10.10">
    <property type="entry name" value="Hexapeptide repeat proteins"/>
    <property type="match status" value="1"/>
</dbReference>
<organism evidence="6">
    <name type="scientific">marine metagenome</name>
    <dbReference type="NCBI Taxonomy" id="408172"/>
    <lineage>
        <taxon>unclassified sequences</taxon>
        <taxon>metagenomes</taxon>
        <taxon>ecological metagenomes</taxon>
    </lineage>
</organism>
<gene>
    <name evidence="6" type="ORF">METZ01_LOCUS348834</name>
</gene>
<dbReference type="CDD" id="cd02540">
    <property type="entry name" value="GT2_GlmU_N_bac"/>
    <property type="match status" value="1"/>
</dbReference>
<dbReference type="InterPro" id="IPR025877">
    <property type="entry name" value="MobA-like_NTP_Trfase"/>
</dbReference>
<evidence type="ECO:0000313" key="6">
    <source>
        <dbReference type="EMBL" id="SVC95980.1"/>
    </source>
</evidence>
<dbReference type="EMBL" id="UINC01121084">
    <property type="protein sequence ID" value="SVC95980.1"/>
    <property type="molecule type" value="Genomic_DNA"/>
</dbReference>
<comment type="catalytic activity">
    <reaction evidence="4">
        <text>N-acetyl-alpha-D-glucosamine 1-phosphate + UTP + H(+) = UDP-N-acetyl-alpha-D-glucosamine + diphosphate</text>
        <dbReference type="Rhea" id="RHEA:13509"/>
        <dbReference type="ChEBI" id="CHEBI:15378"/>
        <dbReference type="ChEBI" id="CHEBI:33019"/>
        <dbReference type="ChEBI" id="CHEBI:46398"/>
        <dbReference type="ChEBI" id="CHEBI:57705"/>
        <dbReference type="ChEBI" id="CHEBI:57776"/>
        <dbReference type="EC" id="2.7.7.23"/>
    </reaction>
</comment>
<dbReference type="Pfam" id="PF12804">
    <property type="entry name" value="NTP_transf_3"/>
    <property type="match status" value="1"/>
</dbReference>
<feature type="non-terminal residue" evidence="6">
    <location>
        <position position="1"/>
    </location>
</feature>
<reference evidence="6" key="1">
    <citation type="submission" date="2018-05" db="EMBL/GenBank/DDBJ databases">
        <authorList>
            <person name="Lanie J.A."/>
            <person name="Ng W.-L."/>
            <person name="Kazmierczak K.M."/>
            <person name="Andrzejewski T.M."/>
            <person name="Davidsen T.M."/>
            <person name="Wayne K.J."/>
            <person name="Tettelin H."/>
            <person name="Glass J.I."/>
            <person name="Rusch D."/>
            <person name="Podicherti R."/>
            <person name="Tsui H.-C.T."/>
            <person name="Winkler M.E."/>
        </authorList>
    </citation>
    <scope>NUCLEOTIDE SEQUENCE</scope>
</reference>
<name>A0A382RF16_9ZZZZ</name>
<dbReference type="PANTHER" id="PTHR43584:SF3">
    <property type="entry name" value="BIFUNCTIONAL PROTEIN GLMU"/>
    <property type="match status" value="1"/>
</dbReference>
<keyword evidence="2" id="KW-0808">Transferase</keyword>
<evidence type="ECO:0000256" key="4">
    <source>
        <dbReference type="ARBA" id="ARBA00048493"/>
    </source>
</evidence>
<evidence type="ECO:0000256" key="3">
    <source>
        <dbReference type="ARBA" id="ARBA00022695"/>
    </source>
</evidence>
<dbReference type="AlphaFoldDB" id="A0A382RF16"/>
<evidence type="ECO:0000256" key="1">
    <source>
        <dbReference type="ARBA" id="ARBA00012457"/>
    </source>
</evidence>
<dbReference type="Gene3D" id="3.90.550.10">
    <property type="entry name" value="Spore Coat Polysaccharide Biosynthesis Protein SpsA, Chain A"/>
    <property type="match status" value="1"/>
</dbReference>
<feature type="domain" description="MobA-like NTP transferase" evidence="5">
    <location>
        <begin position="5"/>
        <end position="123"/>
    </location>
</feature>
<feature type="non-terminal residue" evidence="6">
    <location>
        <position position="288"/>
    </location>
</feature>
<sequence length="288" mass="31123">VKITVIILAAGQGTRMRSKLPKVLQSLAGRPLLAHVLDTAEALKPEQIVVVYGYGGEQVREYFADRELNWVEQAQQLGTGHAVQQAMPRVDANHTVIIMSGDVPLVRLETVRNLASAAGDQNLTLLTVDAENAAGYGRIVRGETGEVLSIVEERDATVDQRKIKEINTGLLACPARLLGPWLDALKEKNVQGEYYLTDVVSSAVAAGVGVNVVSAKSETEVMGINDKLQLAQAERACQARIADELMLNGVTLADPQRIDVRGQLKCDSDVFIDANVWFEGTVKLGRGV</sequence>
<dbReference type="GO" id="GO:0003977">
    <property type="term" value="F:UDP-N-acetylglucosamine diphosphorylase activity"/>
    <property type="evidence" value="ECO:0007669"/>
    <property type="project" value="UniProtKB-EC"/>
</dbReference>
<dbReference type="InterPro" id="IPR029044">
    <property type="entry name" value="Nucleotide-diphossugar_trans"/>
</dbReference>
<evidence type="ECO:0000256" key="2">
    <source>
        <dbReference type="ARBA" id="ARBA00022679"/>
    </source>
</evidence>
<keyword evidence="3" id="KW-0548">Nucleotidyltransferase</keyword>
<protein>
    <recommendedName>
        <fullName evidence="1">UDP-N-acetylglucosamine diphosphorylase</fullName>
        <ecNumber evidence="1">2.7.7.23</ecNumber>
    </recommendedName>
</protein>
<accession>A0A382RF16</accession>
<evidence type="ECO:0000259" key="5">
    <source>
        <dbReference type="Pfam" id="PF12804"/>
    </source>
</evidence>
<dbReference type="PANTHER" id="PTHR43584">
    <property type="entry name" value="NUCLEOTIDYL TRANSFERASE"/>
    <property type="match status" value="1"/>
</dbReference>